<organism evidence="2 3">
    <name type="scientific">Photobacterium chitinilyticum</name>
    <dbReference type="NCBI Taxonomy" id="2485123"/>
    <lineage>
        <taxon>Bacteria</taxon>
        <taxon>Pseudomonadati</taxon>
        <taxon>Pseudomonadota</taxon>
        <taxon>Gammaproteobacteria</taxon>
        <taxon>Vibrionales</taxon>
        <taxon>Vibrionaceae</taxon>
        <taxon>Photobacterium</taxon>
    </lineage>
</organism>
<evidence type="ECO:0000313" key="3">
    <source>
        <dbReference type="Proteomes" id="UP000287563"/>
    </source>
</evidence>
<feature type="domain" description="Phage tail collar" evidence="1">
    <location>
        <begin position="6"/>
        <end position="62"/>
    </location>
</feature>
<reference evidence="2 3" key="1">
    <citation type="submission" date="2018-11" db="EMBL/GenBank/DDBJ databases">
        <title>Photobacterium sp. BEI247 sp. nov., a marine bacterium isolated from Yongle Blue Hole in the South China Sea.</title>
        <authorList>
            <person name="Wang X."/>
        </authorList>
    </citation>
    <scope>NUCLEOTIDE SEQUENCE [LARGE SCALE GENOMIC DNA]</scope>
    <source>
        <strain evidence="3">BEI247</strain>
    </source>
</reference>
<evidence type="ECO:0000313" key="2">
    <source>
        <dbReference type="EMBL" id="RWX55968.1"/>
    </source>
</evidence>
<dbReference type="AlphaFoldDB" id="A0A444JSL7"/>
<evidence type="ECO:0000259" key="1">
    <source>
        <dbReference type="Pfam" id="PF07484"/>
    </source>
</evidence>
<proteinExistence type="predicted"/>
<accession>A0A444JSL7</accession>
<dbReference type="SUPFAM" id="SSF88874">
    <property type="entry name" value="Receptor-binding domain of short tail fibre protein gp12"/>
    <property type="match status" value="1"/>
</dbReference>
<dbReference type="InterPro" id="IPR011083">
    <property type="entry name" value="Phage_tail_collar_dom"/>
</dbReference>
<name>A0A444JSL7_9GAMM</name>
<dbReference type="Pfam" id="PF07484">
    <property type="entry name" value="Collar"/>
    <property type="match status" value="1"/>
</dbReference>
<dbReference type="EMBL" id="RJLM01000002">
    <property type="protein sequence ID" value="RWX55968.1"/>
    <property type="molecule type" value="Genomic_DNA"/>
</dbReference>
<dbReference type="Gene3D" id="3.90.1340.10">
    <property type="entry name" value="Phage tail collar domain"/>
    <property type="match status" value="1"/>
</dbReference>
<gene>
    <name evidence="2" type="ORF">EDI28_06630</name>
</gene>
<dbReference type="OrthoDB" id="9810174at2"/>
<sequence length="207" mass="21370">METFIGFVYPCAFNFPPRDYAFCSGQPVSIADNTTLFALIGTYYGGDGRVTYELPDLRGRTPVGSMEMGYPTPPLSPIGLGWRGGLQITKLSSAQLPAHSHSATFTPDGGDSSSATLAVSTSGGDQIAGEGNYFANGKQGFNSVKGFVTSANKGTTVDIGGLNVSGAGGGGTVAVGETGGDAFIDIRNPYLGMNYVIAMDGLFPPRN</sequence>
<comment type="caution">
    <text evidence="2">The sequence shown here is derived from an EMBL/GenBank/DDBJ whole genome shotgun (WGS) entry which is preliminary data.</text>
</comment>
<dbReference type="InterPro" id="IPR037053">
    <property type="entry name" value="Phage_tail_collar_dom_sf"/>
</dbReference>
<dbReference type="Proteomes" id="UP000287563">
    <property type="component" value="Unassembled WGS sequence"/>
</dbReference>
<dbReference type="RefSeq" id="WP_128783058.1">
    <property type="nucleotide sequence ID" value="NZ_RJLM01000002.1"/>
</dbReference>
<keyword evidence="3" id="KW-1185">Reference proteome</keyword>
<protein>
    <recommendedName>
        <fullName evidence="1">Phage tail collar domain-containing protein</fullName>
    </recommendedName>
</protein>